<organism evidence="1 2">
    <name type="scientific">Dentipellis fragilis</name>
    <dbReference type="NCBI Taxonomy" id="205917"/>
    <lineage>
        <taxon>Eukaryota</taxon>
        <taxon>Fungi</taxon>
        <taxon>Dikarya</taxon>
        <taxon>Basidiomycota</taxon>
        <taxon>Agaricomycotina</taxon>
        <taxon>Agaricomycetes</taxon>
        <taxon>Russulales</taxon>
        <taxon>Hericiaceae</taxon>
        <taxon>Dentipellis</taxon>
    </lineage>
</organism>
<protein>
    <submittedName>
        <fullName evidence="1">Uncharacterized protein</fullName>
    </submittedName>
</protein>
<feature type="non-terminal residue" evidence="1">
    <location>
        <position position="91"/>
    </location>
</feature>
<keyword evidence="2" id="KW-1185">Reference proteome</keyword>
<reference evidence="1 2" key="1">
    <citation type="submission" date="2019-02" db="EMBL/GenBank/DDBJ databases">
        <title>Genome sequencing of the rare red list fungi Dentipellis fragilis.</title>
        <authorList>
            <person name="Buettner E."/>
            <person name="Kellner H."/>
        </authorList>
    </citation>
    <scope>NUCLEOTIDE SEQUENCE [LARGE SCALE GENOMIC DNA]</scope>
    <source>
        <strain evidence="1 2">DSM 105465</strain>
    </source>
</reference>
<proteinExistence type="predicted"/>
<gene>
    <name evidence="1" type="ORF">EVG20_g6929</name>
</gene>
<dbReference type="EMBL" id="SEOQ01000493">
    <property type="protein sequence ID" value="TFY61770.1"/>
    <property type="molecule type" value="Genomic_DNA"/>
</dbReference>
<evidence type="ECO:0000313" key="1">
    <source>
        <dbReference type="EMBL" id="TFY61770.1"/>
    </source>
</evidence>
<dbReference type="AlphaFoldDB" id="A0A4Y9YIF8"/>
<comment type="caution">
    <text evidence="1">The sequence shown here is derived from an EMBL/GenBank/DDBJ whole genome shotgun (WGS) entry which is preliminary data.</text>
</comment>
<name>A0A4Y9YIF8_9AGAM</name>
<accession>A0A4Y9YIF8</accession>
<evidence type="ECO:0000313" key="2">
    <source>
        <dbReference type="Proteomes" id="UP000298327"/>
    </source>
</evidence>
<dbReference type="Proteomes" id="UP000298327">
    <property type="component" value="Unassembled WGS sequence"/>
</dbReference>
<sequence>MQYYITPLHNRILFSTLPSPSLLSSLQASTTAIGCHQKLRKASPCDLELVYVAGIWDDVLFDHITTTSPNIPVESALEYPAYNLSILHSPT</sequence>